<dbReference type="CDD" id="cd03213">
    <property type="entry name" value="ABCG_EPDR"/>
    <property type="match status" value="1"/>
</dbReference>
<keyword evidence="4 16" id="KW-0812">Transmembrane</keyword>
<dbReference type="Pfam" id="PF04576">
    <property type="entry name" value="Zein-binding"/>
    <property type="match status" value="1"/>
</dbReference>
<feature type="region of interest" description="Disordered" evidence="15">
    <location>
        <begin position="690"/>
        <end position="719"/>
    </location>
</feature>
<keyword evidence="8 16" id="KW-1133">Transmembrane helix</keyword>
<feature type="transmembrane region" description="Helical" evidence="16">
    <location>
        <begin position="2285"/>
        <end position="2307"/>
    </location>
</feature>
<feature type="coiled-coil region" evidence="14">
    <location>
        <begin position="1325"/>
        <end position="1394"/>
    </location>
</feature>
<comment type="similarity">
    <text evidence="12">Belongs to the TRAFAC class myosin-kinesin ATPase superfamily. Kinesin family. KIN-12 subfamily.</text>
</comment>
<accession>A0A9D5HFC7</accession>
<feature type="domain" description="ABC transporter" evidence="18">
    <location>
        <begin position="1897"/>
        <end position="2138"/>
    </location>
</feature>
<comment type="caution">
    <text evidence="20">The sequence shown here is derived from an EMBL/GenBank/DDBJ whole genome shotgun (WGS) entry which is preliminary data.</text>
</comment>
<sequence>MIRMPVVSEPGSAIRSRLRFQELSAGAESVPMELGGRDSEGDREALVVAGSSGEGFELQEDPSFWKDNNVQVVIRIRPLSSTEISLQGNNRCVRQDNYQTITWTGHPESRFTFDLVADENATQEKLFKVAGVPMVENCVAGYNSCMFAYGQTGSGKTHTMLGDIEGGTRRHSVNCGMTPRVFEYLFSRIQKEKETRREEKLRFTCRCSFLEIYNEQILDLLDPSSVNLQIREDAKKGVYVENLTEFEVSSARDVLQQLVQGAANRKVAATNMNRASSRSHSVFTCVIESKWESQGITHHRFARLNLVDLAGSERQKSSGAEGDRLKEATNINKSLSTLGLVIMNLVSSSKKSLHVPYRDSKLTFLLQDSLGGNSKTTIIANISPSNCCALETLSTLKFAQRAKFIRNNAIINEDASGDVLTLRLQIQQLKKEVNRLRGLVNDVDENQESDNKTACSAGSPGVFKWDGGQGSFSPLTFDKRLSQRKEYEAALAAAFRRDREKEVTLKAMAAEKHAAEQLASQRTEEVQSLKMRLRFREERIKRLEAVASGKLSAETHLLQEKEEILKEIEVLRNQVDRNPEVTRFAMENLRLKEELRRLQSFVEEGEREMMNEQITVLQDKLLEALDWKLMHEKESVQDLSLTWDSAVNEENELLHLQAIQNQREVEALRKNLNFCLEAKEKLERRVDDLESQLEENRKTTQAPAEESQHPEISTPVIPGINDLSDDQIELKTMVDAIAAASQREAEAHETAIILAKENEELRMKLKDLIEDNNKLIELYESDVAGCTTKQVQDVLQVEGNGSQNNLREEFVERTNLYSDTKDVKYLENQLREMHEENEKLMVLYENAMEERDEFKRLFFSNGLLNAEAKEEINCPEKLVEMDEENSDQNLGGRVEPEEHTKQVEVSEEKLLSAQTKLNEVQYKLITSTDAIRAFALLEKETSKVDQLMQKYETVSQDLLSKQEEFTALKFALCEKQDRKAVVENKLLALKSALENFSSKSHYWEEREVYARSRLEACSRPLVTKKEELWRLQMQKEEVDSAYSKARQTESNLKSSIELQKSRFEDAETRRKETERVLFAIDNLDNAEVPAQRGMHFGKASELLKSEEERTKISSELKQLREQLVSIKKQVSDFRKASEALDSKIQSLEAVMKSELLSHEEAELSLQKAAREKEMLSEMREEGMNQLGKLLVEYQECIFESDLKEGEIELREEELKIETENFEELRSKQRFVALFFPFLPSIDQDLREEGTAGTAAEEAMDPGEDEEEDRLLPLDGGAAASDAFVGRCTCDCPCCGFSAGWRRSMKRKLDAVPPPPPMALDITTARVEIENELMALREALAKHQKTIQDLYTELEEERNAASTAASEAMSMILRLQREKAEAQMEARQFKRLADEKMAHDQQEIIILEDLLFKRDQALQCLSADLQSLRLRVSSFEPHVSCFEPQTPTTPLSATAEIPPYPALRCTIPTVDFDLNCGDDASTPADLEKYVYGETPRDRLQNLEQRIYELERTPSSKVMEKGVVGYYYSPRRPRHLRRMSFDSVGSGSFRRGDEFPLAVEHAGSENNEDICDRVYTIDAVHGVSCEDSLNSTREVNAGNGRDEGEIQKLYTRLQALEADRESMRQAIMSVGTDKAQMVLLKEITQQLSKDNKPVEKKIVTKPSFIKSFSIMNAVKWVVSFVFWKKKAVRCRYPLGLSSNNSGLLLLLEKPPQCPESHDMQQYCVNVSDLYKESKASSSSSSSSSLNFEMESASSGIMRAKSEQLEMATMKQSLSRTASAETISTAEINGGALSRKSSFGKIVSPGQRAGNHTRKSRSGQLKLDLDEVSSSAALSRASSAGLGFSFSFTGFTPPPEDIAELRKSFDDGDNAVDPESGAAQRRKRMITEPTLPIYLKFTGVRYKVIPKGETGAPEKDIIQGITGSASPGEVLALMGPSGSGKTTLLSLLGRRISGNISEGSITYNDEPYSKPLNRRIGFVTQDDVLFPHLTVKETLTYTALLRLPKTMTKQQKKGRVMDVIYELGLERCQETMIGGAFVRGVSGGERKRVCIGSEILINPSLLFLDEPTSGLDSTTALRIVEILHNIAEDGKTVVTTVHQPSSRLFHRFDKLILLGKGSLLYYGKASEAMAYFSSIGCNPLIAMNPAEFLLDLANGNMKDVSMPSELDDKVQLENLGDDARTDRPSPKDIHEYLVEAYETRVADKEKKKLLLPIPINEDMKAKVSSPKREWGASWWQQFSILFRRGLKERQHDYLSWMRITQVIATAIILGLLWWHSDSSTPKGLQDQAGLLFFIPVFWGFFPVFTAIFTFPQERAMLNKERAVDMYKLSAYFMARTTSDLPLDLILPTLFLLIVYFMAGLRPSPAPFFLSMIAVFLNIIAAEGIGLAIGATLMDFKKATTLASVAIMTFMLVGGLFVKRVPVFISWIRYISFNYHTYRLLLKVQYGHIPPSVNFVNLGNGVTEVLSLIAMVFGYRLLAYFSLRMKPHDGA</sequence>
<keyword evidence="6 13" id="KW-0547">Nucleotide-binding</keyword>
<dbReference type="InterPro" id="IPR036961">
    <property type="entry name" value="Kinesin_motor_dom_sf"/>
</dbReference>
<gene>
    <name evidence="20" type="ORF">J5N97_016112</name>
</gene>
<dbReference type="InterPro" id="IPR007656">
    <property type="entry name" value="GTD-bd"/>
</dbReference>
<comment type="subcellular location">
    <subcellularLocation>
        <location evidence="1">Membrane</location>
        <topology evidence="1">Multi-pass membrane protein</topology>
    </subcellularLocation>
</comment>
<organism evidence="20 21">
    <name type="scientific">Dioscorea zingiberensis</name>
    <dbReference type="NCBI Taxonomy" id="325984"/>
    <lineage>
        <taxon>Eukaryota</taxon>
        <taxon>Viridiplantae</taxon>
        <taxon>Streptophyta</taxon>
        <taxon>Embryophyta</taxon>
        <taxon>Tracheophyta</taxon>
        <taxon>Spermatophyta</taxon>
        <taxon>Magnoliopsida</taxon>
        <taxon>Liliopsida</taxon>
        <taxon>Dioscoreales</taxon>
        <taxon>Dioscoreaceae</taxon>
        <taxon>Dioscorea</taxon>
    </lineage>
</organism>
<evidence type="ECO:0000256" key="9">
    <source>
        <dbReference type="ARBA" id="ARBA00023054"/>
    </source>
</evidence>
<evidence type="ECO:0008006" key="22">
    <source>
        <dbReference type="Google" id="ProtNLM"/>
    </source>
</evidence>
<dbReference type="PROSITE" id="PS51775">
    <property type="entry name" value="GTD_BINDING"/>
    <property type="match status" value="1"/>
</dbReference>
<evidence type="ECO:0000256" key="11">
    <source>
        <dbReference type="ARBA" id="ARBA00023175"/>
    </source>
</evidence>
<dbReference type="FunFam" id="3.40.50.300:FF:000337">
    <property type="entry name" value="ABC transporter G family member 22"/>
    <property type="match status" value="1"/>
</dbReference>
<feature type="coiled-coil region" evidence="14">
    <location>
        <begin position="1031"/>
        <end position="1076"/>
    </location>
</feature>
<dbReference type="Pfam" id="PF00005">
    <property type="entry name" value="ABC_tran"/>
    <property type="match status" value="1"/>
</dbReference>
<dbReference type="InterPro" id="IPR003439">
    <property type="entry name" value="ABC_transporter-like_ATP-bd"/>
</dbReference>
<evidence type="ECO:0000256" key="13">
    <source>
        <dbReference type="PROSITE-ProRule" id="PRU00283"/>
    </source>
</evidence>
<feature type="transmembrane region" description="Helical" evidence="16">
    <location>
        <begin position="2363"/>
        <end position="2385"/>
    </location>
</feature>
<feature type="coiled-coil region" evidence="14">
    <location>
        <begin position="751"/>
        <end position="778"/>
    </location>
</feature>
<dbReference type="InterPro" id="IPR001752">
    <property type="entry name" value="Kinesin_motor_dom"/>
</dbReference>
<evidence type="ECO:0000256" key="14">
    <source>
        <dbReference type="SAM" id="Coils"/>
    </source>
</evidence>
<evidence type="ECO:0000259" key="17">
    <source>
        <dbReference type="PROSITE" id="PS50067"/>
    </source>
</evidence>
<dbReference type="InterPro" id="IPR043926">
    <property type="entry name" value="ABCG_dom"/>
</dbReference>
<dbReference type="SUPFAM" id="SSF52540">
    <property type="entry name" value="P-loop containing nucleoside triphosphate hydrolases"/>
    <property type="match status" value="2"/>
</dbReference>
<dbReference type="SMART" id="SM00382">
    <property type="entry name" value="AAA"/>
    <property type="match status" value="1"/>
</dbReference>
<dbReference type="PROSITE" id="PS50067">
    <property type="entry name" value="KINESIN_MOTOR_2"/>
    <property type="match status" value="1"/>
</dbReference>
<evidence type="ECO:0000256" key="8">
    <source>
        <dbReference type="ARBA" id="ARBA00022989"/>
    </source>
</evidence>
<dbReference type="GO" id="GO:0003777">
    <property type="term" value="F:microtubule motor activity"/>
    <property type="evidence" value="ECO:0007669"/>
    <property type="project" value="InterPro"/>
</dbReference>
<evidence type="ECO:0000259" key="19">
    <source>
        <dbReference type="PROSITE" id="PS51775"/>
    </source>
</evidence>
<keyword evidence="7 13" id="KW-0067">ATP-binding</keyword>
<dbReference type="Proteomes" id="UP001085076">
    <property type="component" value="Miscellaneous, Linkage group lg04"/>
</dbReference>
<feature type="compositionally biased region" description="Acidic residues" evidence="15">
    <location>
        <begin position="1257"/>
        <end position="1268"/>
    </location>
</feature>
<keyword evidence="5" id="KW-0493">Microtubule</keyword>
<evidence type="ECO:0000256" key="3">
    <source>
        <dbReference type="ARBA" id="ARBA00022448"/>
    </source>
</evidence>
<feature type="region of interest" description="Disordered" evidence="15">
    <location>
        <begin position="1854"/>
        <end position="1879"/>
    </location>
</feature>
<dbReference type="Gene3D" id="3.40.50.300">
    <property type="entry name" value="P-loop containing nucleotide triphosphate hydrolases"/>
    <property type="match status" value="1"/>
</dbReference>
<dbReference type="GO" id="GO:0005874">
    <property type="term" value="C:microtubule"/>
    <property type="evidence" value="ECO:0007669"/>
    <property type="project" value="UniProtKB-KW"/>
</dbReference>
<feature type="coiled-coil region" evidence="14">
    <location>
        <begin position="526"/>
        <end position="608"/>
    </location>
</feature>
<keyword evidence="21" id="KW-1185">Reference proteome</keyword>
<dbReference type="InterPro" id="IPR019821">
    <property type="entry name" value="Kinesin_motor_CS"/>
</dbReference>
<protein>
    <recommendedName>
        <fullName evidence="22">Kinesin motor domain-containing protein</fullName>
    </recommendedName>
</protein>
<dbReference type="InterPro" id="IPR003593">
    <property type="entry name" value="AAA+_ATPase"/>
</dbReference>
<dbReference type="GO" id="GO:0007018">
    <property type="term" value="P:microtubule-based movement"/>
    <property type="evidence" value="ECO:0007669"/>
    <property type="project" value="InterPro"/>
</dbReference>
<feature type="coiled-coil region" evidence="14">
    <location>
        <begin position="1102"/>
        <end position="1227"/>
    </location>
</feature>
<evidence type="ECO:0000256" key="5">
    <source>
        <dbReference type="ARBA" id="ARBA00022701"/>
    </source>
</evidence>
<dbReference type="GO" id="GO:0016020">
    <property type="term" value="C:membrane"/>
    <property type="evidence" value="ECO:0007669"/>
    <property type="project" value="UniProtKB-SubCell"/>
</dbReference>
<evidence type="ECO:0000256" key="7">
    <source>
        <dbReference type="ARBA" id="ARBA00022840"/>
    </source>
</evidence>
<feature type="domain" description="GTD-binding" evidence="19">
    <location>
        <begin position="1330"/>
        <end position="1428"/>
    </location>
</feature>
<dbReference type="InterPro" id="IPR013525">
    <property type="entry name" value="ABC2_TM"/>
</dbReference>
<dbReference type="GO" id="GO:0140359">
    <property type="term" value="F:ABC-type transporter activity"/>
    <property type="evidence" value="ECO:0007669"/>
    <property type="project" value="InterPro"/>
</dbReference>
<comment type="similarity">
    <text evidence="2">Belongs to the ABC transporter superfamily. ABCG family. Eye pigment precursor importer (TC 3.A.1.204) subfamily.</text>
</comment>
<evidence type="ECO:0000256" key="1">
    <source>
        <dbReference type="ARBA" id="ARBA00004141"/>
    </source>
</evidence>
<dbReference type="EMBL" id="JAGGNH010000004">
    <property type="protein sequence ID" value="KAJ0974147.1"/>
    <property type="molecule type" value="Genomic_DNA"/>
</dbReference>
<dbReference type="PROSITE" id="PS00411">
    <property type="entry name" value="KINESIN_MOTOR_1"/>
    <property type="match status" value="1"/>
</dbReference>
<name>A0A9D5HFC7_9LILI</name>
<feature type="transmembrane region" description="Helical" evidence="16">
    <location>
        <begin position="2337"/>
        <end position="2357"/>
    </location>
</feature>
<dbReference type="Pfam" id="PF19055">
    <property type="entry name" value="ABC2_membrane_7"/>
    <property type="match status" value="1"/>
</dbReference>
<dbReference type="PROSITE" id="PS50893">
    <property type="entry name" value="ABC_TRANSPORTER_2"/>
    <property type="match status" value="1"/>
</dbReference>
<evidence type="ECO:0000256" key="2">
    <source>
        <dbReference type="ARBA" id="ARBA00005814"/>
    </source>
</evidence>
<keyword evidence="9 14" id="KW-0175">Coiled coil</keyword>
<evidence type="ECO:0000256" key="15">
    <source>
        <dbReference type="SAM" id="MobiDB-lite"/>
    </source>
</evidence>
<keyword evidence="11 13" id="KW-0505">Motor protein</keyword>
<dbReference type="InterPro" id="IPR017871">
    <property type="entry name" value="ABC_transporter-like_CS"/>
</dbReference>
<dbReference type="FunFam" id="3.40.850.10:FF:000033">
    <property type="entry name" value="Kinesin-like protein KIN-12E"/>
    <property type="match status" value="1"/>
</dbReference>
<feature type="coiled-coil region" evidence="14">
    <location>
        <begin position="937"/>
        <end position="964"/>
    </location>
</feature>
<feature type="region of interest" description="Disordered" evidence="15">
    <location>
        <begin position="1248"/>
        <end position="1268"/>
    </location>
</feature>
<dbReference type="InterPro" id="IPR044986">
    <property type="entry name" value="KIF15/KIN-12"/>
</dbReference>
<evidence type="ECO:0000259" key="18">
    <source>
        <dbReference type="PROSITE" id="PS50893"/>
    </source>
</evidence>
<keyword evidence="3" id="KW-0813">Transport</keyword>
<feature type="transmembrane region" description="Helical" evidence="16">
    <location>
        <begin position="2250"/>
        <end position="2273"/>
    </location>
</feature>
<dbReference type="PANTHER" id="PTHR37739:SF14">
    <property type="entry name" value="KINESIN-LIKE PROTEIN KIN-12E"/>
    <property type="match status" value="1"/>
</dbReference>
<feature type="coiled-coil region" evidence="14">
    <location>
        <begin position="823"/>
        <end position="857"/>
    </location>
</feature>
<feature type="coiled-coil region" evidence="14">
    <location>
        <begin position="412"/>
        <end position="446"/>
    </location>
</feature>
<dbReference type="Pfam" id="PF01061">
    <property type="entry name" value="ABC2_membrane"/>
    <property type="match status" value="1"/>
</dbReference>
<dbReference type="SMART" id="SM00129">
    <property type="entry name" value="KISc"/>
    <property type="match status" value="1"/>
</dbReference>
<dbReference type="GO" id="GO:0016887">
    <property type="term" value="F:ATP hydrolysis activity"/>
    <property type="evidence" value="ECO:0007669"/>
    <property type="project" value="InterPro"/>
</dbReference>
<keyword evidence="10 16" id="KW-0472">Membrane</keyword>
<evidence type="ECO:0000256" key="16">
    <source>
        <dbReference type="SAM" id="Phobius"/>
    </source>
</evidence>
<dbReference type="GO" id="GO:0080115">
    <property type="term" value="F:myosin XI tail binding"/>
    <property type="evidence" value="ECO:0007669"/>
    <property type="project" value="UniProtKB-ARBA"/>
</dbReference>
<evidence type="ECO:0000256" key="4">
    <source>
        <dbReference type="ARBA" id="ARBA00022692"/>
    </source>
</evidence>
<evidence type="ECO:0000313" key="20">
    <source>
        <dbReference type="EMBL" id="KAJ0974147.1"/>
    </source>
</evidence>
<dbReference type="GO" id="GO:0005524">
    <property type="term" value="F:ATP binding"/>
    <property type="evidence" value="ECO:0007669"/>
    <property type="project" value="UniProtKB-UniRule"/>
</dbReference>
<evidence type="ECO:0000256" key="10">
    <source>
        <dbReference type="ARBA" id="ARBA00023136"/>
    </source>
</evidence>
<dbReference type="OrthoDB" id="3176171at2759"/>
<evidence type="ECO:0000256" key="6">
    <source>
        <dbReference type="ARBA" id="ARBA00022741"/>
    </source>
</evidence>
<feature type="transmembrane region" description="Helical" evidence="16">
    <location>
        <begin position="2397"/>
        <end position="2414"/>
    </location>
</feature>
<dbReference type="PRINTS" id="PR00380">
    <property type="entry name" value="KINESINHEAVY"/>
</dbReference>
<evidence type="ECO:0000256" key="12">
    <source>
        <dbReference type="ARBA" id="ARBA00034488"/>
    </source>
</evidence>
<evidence type="ECO:0000313" key="21">
    <source>
        <dbReference type="Proteomes" id="UP001085076"/>
    </source>
</evidence>
<dbReference type="PANTHER" id="PTHR37739">
    <property type="entry name" value="KINESIN-LIKE PROTEIN KIN-12D"/>
    <property type="match status" value="1"/>
</dbReference>
<feature type="region of interest" description="Disordered" evidence="15">
    <location>
        <begin position="1794"/>
        <end position="1819"/>
    </location>
</feature>
<dbReference type="Gene3D" id="3.40.850.10">
    <property type="entry name" value="Kinesin motor domain"/>
    <property type="match status" value="1"/>
</dbReference>
<dbReference type="Pfam" id="PF00225">
    <property type="entry name" value="Kinesin"/>
    <property type="match status" value="1"/>
</dbReference>
<reference evidence="20" key="1">
    <citation type="submission" date="2021-03" db="EMBL/GenBank/DDBJ databases">
        <authorList>
            <person name="Li Z."/>
            <person name="Yang C."/>
        </authorList>
    </citation>
    <scope>NUCLEOTIDE SEQUENCE</scope>
    <source>
        <strain evidence="20">Dzin_1.0</strain>
        <tissue evidence="20">Leaf</tissue>
    </source>
</reference>
<dbReference type="InterPro" id="IPR027417">
    <property type="entry name" value="P-loop_NTPase"/>
</dbReference>
<reference evidence="20" key="2">
    <citation type="journal article" date="2022" name="Hortic Res">
        <title>The genome of Dioscorea zingiberensis sheds light on the biosynthesis, origin and evolution of the medicinally important diosgenin saponins.</title>
        <authorList>
            <person name="Li Y."/>
            <person name="Tan C."/>
            <person name="Li Z."/>
            <person name="Guo J."/>
            <person name="Li S."/>
            <person name="Chen X."/>
            <person name="Wang C."/>
            <person name="Dai X."/>
            <person name="Yang H."/>
            <person name="Song W."/>
            <person name="Hou L."/>
            <person name="Xu J."/>
            <person name="Tong Z."/>
            <person name="Xu A."/>
            <person name="Yuan X."/>
            <person name="Wang W."/>
            <person name="Yang Q."/>
            <person name="Chen L."/>
            <person name="Sun Z."/>
            <person name="Wang K."/>
            <person name="Pan B."/>
            <person name="Chen J."/>
            <person name="Bao Y."/>
            <person name="Liu F."/>
            <person name="Qi X."/>
            <person name="Gang D.R."/>
            <person name="Wen J."/>
            <person name="Li J."/>
        </authorList>
    </citation>
    <scope>NUCLEOTIDE SEQUENCE</scope>
    <source>
        <strain evidence="20">Dzin_1.0</strain>
    </source>
</reference>
<dbReference type="GO" id="GO:0008017">
    <property type="term" value="F:microtubule binding"/>
    <property type="evidence" value="ECO:0007669"/>
    <property type="project" value="InterPro"/>
</dbReference>
<proteinExistence type="inferred from homology"/>
<feature type="domain" description="Kinesin motor" evidence="17">
    <location>
        <begin position="69"/>
        <end position="405"/>
    </location>
</feature>
<dbReference type="PROSITE" id="PS00211">
    <property type="entry name" value="ABC_TRANSPORTER_1"/>
    <property type="match status" value="1"/>
</dbReference>
<feature type="binding site" evidence="13">
    <location>
        <begin position="150"/>
        <end position="157"/>
    </location>
    <ligand>
        <name>ATP</name>
        <dbReference type="ChEBI" id="CHEBI:30616"/>
    </ligand>
</feature>